<dbReference type="AlphaFoldDB" id="A0AAV7GVT9"/>
<keyword evidence="1" id="KW-0812">Transmembrane</keyword>
<evidence type="ECO:0008006" key="4">
    <source>
        <dbReference type="Google" id="ProtNLM"/>
    </source>
</evidence>
<accession>A0AAV7GVT9</accession>
<dbReference type="Pfam" id="PF05024">
    <property type="entry name" value="Gpi1"/>
    <property type="match status" value="1"/>
</dbReference>
<feature type="transmembrane region" description="Helical" evidence="1">
    <location>
        <begin position="289"/>
        <end position="312"/>
    </location>
</feature>
<reference evidence="2 3" key="1">
    <citation type="journal article" date="2021" name="Hortic Res">
        <title>Chromosome-scale assembly of the Dendrobium chrysotoxum genome enhances the understanding of orchid evolution.</title>
        <authorList>
            <person name="Zhang Y."/>
            <person name="Zhang G.Q."/>
            <person name="Zhang D."/>
            <person name="Liu X.D."/>
            <person name="Xu X.Y."/>
            <person name="Sun W.H."/>
            <person name="Yu X."/>
            <person name="Zhu X."/>
            <person name="Wang Z.W."/>
            <person name="Zhao X."/>
            <person name="Zhong W.Y."/>
            <person name="Chen H."/>
            <person name="Yin W.L."/>
            <person name="Huang T."/>
            <person name="Niu S.C."/>
            <person name="Liu Z.J."/>
        </authorList>
    </citation>
    <scope>NUCLEOTIDE SEQUENCE [LARGE SCALE GENOMIC DNA]</scope>
    <source>
        <strain evidence="2">Lindl</strain>
    </source>
</reference>
<dbReference type="Proteomes" id="UP000775213">
    <property type="component" value="Unassembled WGS sequence"/>
</dbReference>
<evidence type="ECO:0000313" key="2">
    <source>
        <dbReference type="EMBL" id="KAH0459833.1"/>
    </source>
</evidence>
<evidence type="ECO:0000313" key="3">
    <source>
        <dbReference type="Proteomes" id="UP000775213"/>
    </source>
</evidence>
<feature type="transmembrane region" description="Helical" evidence="1">
    <location>
        <begin position="584"/>
        <end position="602"/>
    </location>
</feature>
<dbReference type="EMBL" id="JAGFBR010000010">
    <property type="protein sequence ID" value="KAH0459833.1"/>
    <property type="molecule type" value="Genomic_DNA"/>
</dbReference>
<feature type="transmembrane region" description="Helical" evidence="1">
    <location>
        <begin position="465"/>
        <end position="489"/>
    </location>
</feature>
<feature type="transmembrane region" description="Helical" evidence="1">
    <location>
        <begin position="554"/>
        <end position="578"/>
    </location>
</feature>
<keyword evidence="1" id="KW-0472">Membrane</keyword>
<feature type="transmembrane region" description="Helical" evidence="1">
    <location>
        <begin position="501"/>
        <end position="521"/>
    </location>
</feature>
<sequence>MKMARKQCRVWWPRQLSDYKPSSNLLLFGWCMHSFNSLDIVLAHATSTLEISVNRRQHDIQEILSHVDTKMPVALQESSTFSVLGICVLQSSILNMKTMSNQNMYSSSKSRKGKMHCIEVEGNAALSSVFNDHMHNSSDQKLRAERSPFECSGRYTCGCEKLDPSMDTQRQDLIRCGNWIQLFYRLQGSSCKEARWIPEFHHIHENGVMLSISGFHLVIYDLPAFSKHHYTLSSGGYSKKAAATPFRNPRWTNHFQKPPFTDLEAVVSALNCSDAAKQLLQRRLLVSKLWYMFAISLASISSVIYIIFQLFYTVLNFNLHKLATIILKKVFSHTWKHVHIRSCQFLYWPIFLGSGFRSHSNAEFAHRDALRKHSMWSAVAVDLLLGAVFGLAILANIEFIGYWINFVSHNITENVLRSGCVWLMGVPAGFKLNTELAEFFGMVSLDAIQTFSTLWLFMASFLHHFLGGFALSGILFGLTVPAALCIDMLKLVTLHVATLHWLISFIYSQQIQASASLWRLFRGRKWNPLRQRLDSFDDYSVEQHVVGSLLFTPILLLLPTTSIFYIFFTLLSTALILIRFSIEITISILHATPYAEILLWLARRRRFPSGIWLDIISGANSFSSSSHGLPEIGHMTLNSDERSFNGIQETAVSILHSKYATLGQIVLPCYARVFENISTTFSRQLASGILSGQRIPSCLDTYIPSTLPWMHISFREYWRLCYCSILFIAEPEQHVLFFSIIFTTHHFWHDFERRKKKLEKGEQYKGFEFSSTIAMASSALLTIEAKLTEELIFVREDIEKRARKPRSSFSLAAFNGLFCVCNFSLGDHLIFNQGLINILIRFSSSVIIGSFKIINYCLAMIRIKVLKTFHVFFHILPQGTSRRRRERGREGERKLLFTFQNSTFQQSSTKFFFNTLHSTKIHEKHLK</sequence>
<feature type="transmembrane region" description="Helical" evidence="1">
    <location>
        <begin position="376"/>
        <end position="404"/>
    </location>
</feature>
<evidence type="ECO:0000256" key="1">
    <source>
        <dbReference type="SAM" id="Phobius"/>
    </source>
</evidence>
<dbReference type="PANTHER" id="PTHR47555">
    <property type="entry name" value="N-ACETYLGLUCOSAMINYL TRANSFERASE COMPONENT FAMILY PROTEIN / GPI1 FAMILY PROTEIN"/>
    <property type="match status" value="1"/>
</dbReference>
<gene>
    <name evidence="2" type="ORF">IEQ34_010496</name>
</gene>
<dbReference type="GO" id="GO:0016020">
    <property type="term" value="C:membrane"/>
    <property type="evidence" value="ECO:0007669"/>
    <property type="project" value="InterPro"/>
</dbReference>
<proteinExistence type="predicted"/>
<keyword evidence="3" id="KW-1185">Reference proteome</keyword>
<protein>
    <recommendedName>
        <fullName evidence="4">N-acetylglucosaminyl transferase component</fullName>
    </recommendedName>
</protein>
<keyword evidence="1" id="KW-1133">Transmembrane helix</keyword>
<dbReference type="GO" id="GO:0006506">
    <property type="term" value="P:GPI anchor biosynthetic process"/>
    <property type="evidence" value="ECO:0007669"/>
    <property type="project" value="InterPro"/>
</dbReference>
<comment type="caution">
    <text evidence="2">The sequence shown here is derived from an EMBL/GenBank/DDBJ whole genome shotgun (WGS) entry which is preliminary data.</text>
</comment>
<dbReference type="InterPro" id="IPR007720">
    <property type="entry name" value="PigQ/GPI1"/>
</dbReference>
<dbReference type="PANTHER" id="PTHR47555:SF2">
    <property type="entry name" value="N-ACETYLGLUCOSAMINYL TRANSFERASE COMPONENT FAMILY PROTEIN _ GPI1 FAMILY PROTEIN"/>
    <property type="match status" value="1"/>
</dbReference>
<organism evidence="2 3">
    <name type="scientific">Dendrobium chrysotoxum</name>
    <name type="common">Orchid</name>
    <dbReference type="NCBI Taxonomy" id="161865"/>
    <lineage>
        <taxon>Eukaryota</taxon>
        <taxon>Viridiplantae</taxon>
        <taxon>Streptophyta</taxon>
        <taxon>Embryophyta</taxon>
        <taxon>Tracheophyta</taxon>
        <taxon>Spermatophyta</taxon>
        <taxon>Magnoliopsida</taxon>
        <taxon>Liliopsida</taxon>
        <taxon>Asparagales</taxon>
        <taxon>Orchidaceae</taxon>
        <taxon>Epidendroideae</taxon>
        <taxon>Malaxideae</taxon>
        <taxon>Dendrobiinae</taxon>
        <taxon>Dendrobium</taxon>
    </lineage>
</organism>
<name>A0AAV7GVT9_DENCH</name>